<dbReference type="InterPro" id="IPR041679">
    <property type="entry name" value="DNA2/NAM7-like_C"/>
</dbReference>
<evidence type="ECO:0000313" key="4">
    <source>
        <dbReference type="EMBL" id="CAI4211833.1"/>
    </source>
</evidence>
<dbReference type="CDD" id="cd13298">
    <property type="entry name" value="PH1_PH_fungal"/>
    <property type="match status" value="1"/>
</dbReference>
<dbReference type="InterPro" id="IPR048967">
    <property type="entry name" value="Aquarius_insert"/>
</dbReference>
<feature type="compositionally biased region" description="Basic and acidic residues" evidence="2">
    <location>
        <begin position="1826"/>
        <end position="1841"/>
    </location>
</feature>
<dbReference type="Proteomes" id="UP000838763">
    <property type="component" value="Unassembled WGS sequence"/>
</dbReference>
<dbReference type="Pfam" id="PF13086">
    <property type="entry name" value="AAA_11"/>
    <property type="match status" value="1"/>
</dbReference>
<evidence type="ECO:0000313" key="5">
    <source>
        <dbReference type="Proteomes" id="UP000838763"/>
    </source>
</evidence>
<dbReference type="SUPFAM" id="SSF50729">
    <property type="entry name" value="PH domain-like"/>
    <property type="match status" value="2"/>
</dbReference>
<dbReference type="Pfam" id="PF16399">
    <property type="entry name" value="Aquarius_N_1st"/>
    <property type="match status" value="1"/>
</dbReference>
<feature type="compositionally biased region" description="Polar residues" evidence="2">
    <location>
        <begin position="251"/>
        <end position="268"/>
    </location>
</feature>
<feature type="domain" description="PH" evidence="3">
    <location>
        <begin position="40"/>
        <end position="137"/>
    </location>
</feature>
<dbReference type="InterPro" id="IPR032174">
    <property type="entry name" value="Aquarius_N"/>
</dbReference>
<keyword evidence="1" id="KW-0067">ATP-binding</keyword>
<dbReference type="Pfam" id="PF21143">
    <property type="entry name" value="Aquarius_N_2nd"/>
    <property type="match status" value="1"/>
</dbReference>
<dbReference type="Gene3D" id="2.30.29.30">
    <property type="entry name" value="Pleckstrin-homology domain (PH domain)/Phosphotyrosine-binding domain (PTB)"/>
    <property type="match status" value="2"/>
</dbReference>
<feature type="region of interest" description="Disordered" evidence="2">
    <location>
        <begin position="240"/>
        <end position="268"/>
    </location>
</feature>
<dbReference type="Pfam" id="PF21144">
    <property type="entry name" value="Aquarius_N_3rd"/>
    <property type="match status" value="1"/>
</dbReference>
<feature type="compositionally biased region" description="Gly residues" evidence="2">
    <location>
        <begin position="1512"/>
        <end position="1523"/>
    </location>
</feature>
<protein>
    <recommendedName>
        <fullName evidence="3">PH domain-containing protein</fullName>
    </recommendedName>
</protein>
<gene>
    <name evidence="4" type="ORF">PPNO1_LOCUS1606</name>
</gene>
<dbReference type="InterPro" id="IPR047187">
    <property type="entry name" value="SF1_C_Upf1"/>
</dbReference>
<dbReference type="GO" id="GO:0003729">
    <property type="term" value="F:mRNA binding"/>
    <property type="evidence" value="ECO:0007669"/>
    <property type="project" value="TreeGrafter"/>
</dbReference>
<dbReference type="CDD" id="cd17935">
    <property type="entry name" value="EEXXQc_AQR"/>
    <property type="match status" value="1"/>
</dbReference>
<feature type="region of interest" description="Disordered" evidence="2">
    <location>
        <begin position="384"/>
        <end position="412"/>
    </location>
</feature>
<feature type="domain" description="PH" evidence="3">
    <location>
        <begin position="277"/>
        <end position="376"/>
    </location>
</feature>
<feature type="region of interest" description="Disordered" evidence="2">
    <location>
        <begin position="1510"/>
        <end position="1530"/>
    </location>
</feature>
<evidence type="ECO:0000259" key="3">
    <source>
        <dbReference type="PROSITE" id="PS50003"/>
    </source>
</evidence>
<evidence type="ECO:0000256" key="1">
    <source>
        <dbReference type="ARBA" id="ARBA00022806"/>
    </source>
</evidence>
<feature type="compositionally biased region" description="Basic and acidic residues" evidence="2">
    <location>
        <begin position="1178"/>
        <end position="1189"/>
    </location>
</feature>
<dbReference type="SMART" id="SM00233">
    <property type="entry name" value="PH"/>
    <property type="match status" value="2"/>
</dbReference>
<feature type="compositionally biased region" description="Low complexity" evidence="2">
    <location>
        <begin position="384"/>
        <end position="396"/>
    </location>
</feature>
<dbReference type="PANTHER" id="PTHR10887">
    <property type="entry name" value="DNA2/NAM7 HELICASE FAMILY"/>
    <property type="match status" value="1"/>
</dbReference>
<feature type="compositionally biased region" description="Low complexity" evidence="2">
    <location>
        <begin position="471"/>
        <end position="480"/>
    </location>
</feature>
<organism evidence="4 5">
    <name type="scientific">Parascedosporium putredinis</name>
    <dbReference type="NCBI Taxonomy" id="1442378"/>
    <lineage>
        <taxon>Eukaryota</taxon>
        <taxon>Fungi</taxon>
        <taxon>Dikarya</taxon>
        <taxon>Ascomycota</taxon>
        <taxon>Pezizomycotina</taxon>
        <taxon>Sordariomycetes</taxon>
        <taxon>Hypocreomycetidae</taxon>
        <taxon>Microascales</taxon>
        <taxon>Microascaceae</taxon>
        <taxon>Parascedosporium</taxon>
    </lineage>
</organism>
<dbReference type="SUPFAM" id="SSF52540">
    <property type="entry name" value="P-loop containing nucleoside triphosphate hydrolases"/>
    <property type="match status" value="1"/>
</dbReference>
<dbReference type="InterPro" id="IPR048966">
    <property type="entry name" value="Aquarius_b-barrel"/>
</dbReference>
<feature type="compositionally biased region" description="Low complexity" evidence="2">
    <location>
        <begin position="498"/>
        <end position="517"/>
    </location>
</feature>
<dbReference type="InterPro" id="IPR045055">
    <property type="entry name" value="DNA2/NAM7-like"/>
</dbReference>
<comment type="caution">
    <text evidence="4">The sequence shown here is derived from an EMBL/GenBank/DDBJ whole genome shotgun (WGS) entry which is preliminary data.</text>
</comment>
<dbReference type="CDD" id="cd13299">
    <property type="entry name" value="PH2_PH_fungal"/>
    <property type="match status" value="1"/>
</dbReference>
<keyword evidence="1" id="KW-0347">Helicase</keyword>
<dbReference type="PROSITE" id="PS50003">
    <property type="entry name" value="PH_DOMAIN"/>
    <property type="match status" value="2"/>
</dbReference>
<dbReference type="GO" id="GO:0004386">
    <property type="term" value="F:helicase activity"/>
    <property type="evidence" value="ECO:0007669"/>
    <property type="project" value="InterPro"/>
</dbReference>
<dbReference type="InterPro" id="IPR001849">
    <property type="entry name" value="PH_domain"/>
</dbReference>
<feature type="compositionally biased region" description="Acidic residues" evidence="2">
    <location>
        <begin position="1857"/>
        <end position="1885"/>
    </location>
</feature>
<dbReference type="CDD" id="cd18808">
    <property type="entry name" value="SF1_C_Upf1"/>
    <property type="match status" value="1"/>
</dbReference>
<feature type="region of interest" description="Disordered" evidence="2">
    <location>
        <begin position="1822"/>
        <end position="1885"/>
    </location>
</feature>
<dbReference type="Pfam" id="PF00169">
    <property type="entry name" value="PH"/>
    <property type="match status" value="2"/>
</dbReference>
<dbReference type="FunFam" id="3.40.50.300:FF:002863">
    <property type="entry name" value="Pre-mRNA-splicing factor cwf11"/>
    <property type="match status" value="1"/>
</dbReference>
<dbReference type="PANTHER" id="PTHR10887:SF5">
    <property type="entry name" value="RNA HELICASE AQUARIUS"/>
    <property type="match status" value="1"/>
</dbReference>
<feature type="region of interest" description="Disordered" evidence="2">
    <location>
        <begin position="191"/>
        <end position="210"/>
    </location>
</feature>
<proteinExistence type="predicted"/>
<dbReference type="EMBL" id="CALLCH030000003">
    <property type="protein sequence ID" value="CAI4211833.1"/>
    <property type="molecule type" value="Genomic_DNA"/>
</dbReference>
<dbReference type="OrthoDB" id="1879at2759"/>
<keyword evidence="5" id="KW-1185">Reference proteome</keyword>
<keyword evidence="1" id="KW-0378">Hydrolase</keyword>
<keyword evidence="1" id="KW-0547">Nucleotide-binding</keyword>
<name>A0A9P1GWY6_9PEZI</name>
<reference evidence="4" key="1">
    <citation type="submission" date="2022-11" db="EMBL/GenBank/DDBJ databases">
        <authorList>
            <person name="Scott C."/>
            <person name="Bruce N."/>
        </authorList>
    </citation>
    <scope>NUCLEOTIDE SEQUENCE</scope>
</reference>
<accession>A0A9P1GWY6</accession>
<feature type="region of interest" description="Disordered" evidence="2">
    <location>
        <begin position="438"/>
        <end position="526"/>
    </location>
</feature>
<dbReference type="Gene3D" id="3.40.50.300">
    <property type="entry name" value="P-loop containing nucleotide triphosphate hydrolases"/>
    <property type="match status" value="2"/>
</dbReference>
<dbReference type="InterPro" id="IPR041677">
    <property type="entry name" value="DNA2/NAM7_AAA_11"/>
</dbReference>
<dbReference type="InterPro" id="IPR027417">
    <property type="entry name" value="P-loop_NTPase"/>
</dbReference>
<dbReference type="Pfam" id="PF13087">
    <property type="entry name" value="AAA_12"/>
    <property type="match status" value="1"/>
</dbReference>
<sequence>MATVTTSTSAQPTDGVQGRNLILNPYDAAVNQNGSFESDRVIKAGKVQKRTQKTRSWKTVYLVLRPNTLSIYKNANEEKLRHKIYLADLSTVAPLKDPKNKRNHVFGLFSPSKNFHFEAASAEDAQEWLDLIRKEARIDEADEEFYLASPFGSRQSSTSAAIPQAIKGAAAQPQLGGEWLLSTSPEYLASPGSLSVPQDPRHISHMLDSSGLSGNELASHSDFSDTETRHVHGVSIESLALRPPQPLAEGDSTTRPELGQRNSSQASGLNLDQDLDRVVWQGKLQFLRSKGGVRQWKKTWAVVRPRNMILYRDESEYSAKFILPIASILNVVEIDPISKTKSHCLQIITEEKSYRFCATGEEELVRCLGAFKSLLTKRRELQQRLAAAQAPSSPRPGGKTPRRNRPRPLWSPPLLRRLRPWSKLDFAILIGSLCLATDTKTSPPQLQPRRDETSYGSPPQENESEYQGGRPPKASAAAPSSKKKEKAVTIEAPGDGEASGARTRSGAAAAAKPVTAADGQQDNPWTPVARKHWLKSSGRATRVKVKADVVKTELYDVLEASGFRYGSVLALENVQALEGYLWPGFGEESSNYHVLLMVLLINAKKREQLETWGIFEDRPDDFSAFFRRVLSMLLDQSLAPNVRTHLLSFMINSFQNLDSIIVRKECVPLVTISIWHNLSTEELRDAKLAQYSPLKKAWRASLKRYDAADDATKARLRFDRSWLFTLILDYLRLLYSESGSEDVIAYCERFTEFLADLQSQLPTRRYVNTLIQDLHLMSAVRLSPVYSDEENSLLRDLFSLLSHYTFFPIDDHTFAPYNQTEAYERHCASSGTCSGQREDFAPLLEPLTDDELVEFVKLLQLRVEYPGPQIFPVDRAFLTEVLLYAYERRKSFREVAKDMSVLPTEQALFDSSQLRSDNYDGSRPLALPKMRLQYLSSFHGVRESVLAALRRLKPEVGKTTGGVWFGGQSRMALPISKPTILEVAPPKIGEADPSIVKAEITLEFRRLAGHLRRDWDALRPDDVIFLLHVAPPSDKALSNGSSGEATEAEKHGIVSIRAAEDLSRDAARAAAGKPDVYEGMNIVLRRHSRENNFKSVLESIRQLTLSEVPLPSWLHEVFLGYGDPALATYRHLANRAKSVDYRDTFLDWQHLIESLPGKIIEPGDDASGSFPPPYVLETVDRPPEPVEKPSKKRRRGAEPELISDVETIKVSTYKPPNNGPYPTDVPRLNAVRFTPAQTEAIMSGTQPGLTIIVGPPGTGKTDVATQIINNIYHNFPEQRTLLIAHSNQALNQLFAKIVALDIDERHLLRLGHGEEELRTEGSFSKLGRVESIMENRDRLLVEVSKLAASMGAPGAHGNSAETAGYFNSVYVAPAWTRFSEVLDKEDASARDIVEAFPFGDFFLDAPQPLFPEEADRETVAEVARGCYRHISKVFEELEDVRPFEVLRRDKDKSNYLLTSKARIVAMTSTHAAMRRAEIAKLGFHYDNVVMEEAAQITEIENFLPLTMQKEASGGGGGGAGAGEDGGDDKSSTRLQRVVLCGDHLQNSPVIQNMAYRQYANMEQSLFSRLVRLGAPTVSLDMQGRARPGIAALYQWRYAKLGNLPHVSEAEEFRTANAGFRYDYQFVEVGDYHGRGEAEPTPHFLQNLGEAEYAVAMYQYMRLLGYPARKVTILATYAGQRALIMDVLAHRCAKHPAFGMPGAVATVDKYQGEQNDYIILSLTRTRKVGYLRDVRRMTVALSRARLAALGAAHEAGARDGELWPSKRVLAEEEAVAPGAGEGAQTGAAAAGGEAIMEGVEHLGQYVFEMTKTKMKELSGEGNAMVVEGREEEKEQEEVVDRVVEEDEEEADGVAAPEKEDEEEEKEEEDGEEEQDGAGEKEDEDEE</sequence>
<dbReference type="InterPro" id="IPR011993">
    <property type="entry name" value="PH-like_dom_sf"/>
</dbReference>
<evidence type="ECO:0000256" key="2">
    <source>
        <dbReference type="SAM" id="MobiDB-lite"/>
    </source>
</evidence>
<feature type="region of interest" description="Disordered" evidence="2">
    <location>
        <begin position="1162"/>
        <end position="1201"/>
    </location>
</feature>
<dbReference type="GO" id="GO:0071013">
    <property type="term" value="C:catalytic step 2 spliceosome"/>
    <property type="evidence" value="ECO:0007669"/>
    <property type="project" value="TreeGrafter"/>
</dbReference>